<comment type="caution">
    <text evidence="1">The sequence shown here is derived from an EMBL/GenBank/DDBJ whole genome shotgun (WGS) entry which is preliminary data.</text>
</comment>
<dbReference type="EMBL" id="BMHT01000007">
    <property type="protein sequence ID" value="GGF23134.1"/>
    <property type="molecule type" value="Genomic_DNA"/>
</dbReference>
<name>A0ABQ1UN90_9BACT</name>
<proteinExistence type="predicted"/>
<reference evidence="2" key="1">
    <citation type="journal article" date="2019" name="Int. J. Syst. Evol. Microbiol.">
        <title>The Global Catalogue of Microorganisms (GCM) 10K type strain sequencing project: providing services to taxonomists for standard genome sequencing and annotation.</title>
        <authorList>
            <consortium name="The Broad Institute Genomics Platform"/>
            <consortium name="The Broad Institute Genome Sequencing Center for Infectious Disease"/>
            <person name="Wu L."/>
            <person name="Ma J."/>
        </authorList>
    </citation>
    <scope>NUCLEOTIDE SEQUENCE [LARGE SCALE GENOMIC DNA]</scope>
    <source>
        <strain evidence="2">CGMCC 1.15197</strain>
    </source>
</reference>
<dbReference type="Proteomes" id="UP000632273">
    <property type="component" value="Unassembled WGS sequence"/>
</dbReference>
<gene>
    <name evidence="1" type="ORF">GCM10011383_38500</name>
</gene>
<dbReference type="RefSeq" id="WP_188815670.1">
    <property type="nucleotide sequence ID" value="NZ_BMHT01000007.1"/>
</dbReference>
<accession>A0ABQ1UN90</accession>
<keyword evidence="2" id="KW-1185">Reference proteome</keyword>
<organism evidence="1 2">
    <name type="scientific">Hymenobacter cavernae</name>
    <dbReference type="NCBI Taxonomy" id="2044852"/>
    <lineage>
        <taxon>Bacteria</taxon>
        <taxon>Pseudomonadati</taxon>
        <taxon>Bacteroidota</taxon>
        <taxon>Cytophagia</taxon>
        <taxon>Cytophagales</taxon>
        <taxon>Hymenobacteraceae</taxon>
        <taxon>Hymenobacter</taxon>
    </lineage>
</organism>
<sequence length="164" mass="18294">MLYSYTPVAASACVLYIRAVKSARLTLLFLFWPLLLALSACLSLESDEQKAEAAEKAVLARHDELMGRMDQLYDLRQQLQKASLPDTVEAGQRRRSLLTADAAMMSWMHQYHKPAAATAADQQLAYFKEQQHFIDSVGVLMEHSIDSAQLVLKQAQPATQPSAK</sequence>
<evidence type="ECO:0000313" key="2">
    <source>
        <dbReference type="Proteomes" id="UP000632273"/>
    </source>
</evidence>
<evidence type="ECO:0000313" key="1">
    <source>
        <dbReference type="EMBL" id="GGF23134.1"/>
    </source>
</evidence>
<protein>
    <recommendedName>
        <fullName evidence="3">Lipoprotein</fullName>
    </recommendedName>
</protein>
<evidence type="ECO:0008006" key="3">
    <source>
        <dbReference type="Google" id="ProtNLM"/>
    </source>
</evidence>